<protein>
    <submittedName>
        <fullName evidence="1">Uncharacterized protein</fullName>
    </submittedName>
</protein>
<accession>M7X571</accession>
<organism evidence="1 2">
    <name type="scientific">Mariniradius saccharolyticus AK6</name>
    <dbReference type="NCBI Taxonomy" id="1239962"/>
    <lineage>
        <taxon>Bacteria</taxon>
        <taxon>Pseudomonadati</taxon>
        <taxon>Bacteroidota</taxon>
        <taxon>Cytophagia</taxon>
        <taxon>Cytophagales</taxon>
        <taxon>Cyclobacteriaceae</taxon>
        <taxon>Mariniradius</taxon>
    </lineage>
</organism>
<keyword evidence="2" id="KW-1185">Reference proteome</keyword>
<dbReference type="InParanoid" id="M7X571"/>
<dbReference type="Proteomes" id="UP000010953">
    <property type="component" value="Unassembled WGS sequence"/>
</dbReference>
<dbReference type="AlphaFoldDB" id="M7X571"/>
<evidence type="ECO:0000313" key="1">
    <source>
        <dbReference type="EMBL" id="EMS32610.1"/>
    </source>
</evidence>
<gene>
    <name evidence="1" type="ORF">C943_00963</name>
</gene>
<reference evidence="1" key="1">
    <citation type="submission" date="2013-01" db="EMBL/GenBank/DDBJ databases">
        <title>Genome assembly of Mariniradius saccharolyticus AK6.</title>
        <authorList>
            <person name="Vaidya B."/>
            <person name="Khatri I."/>
            <person name="Tanuku N.R.S."/>
            <person name="Subramanian S."/>
            <person name="Pinnaka A."/>
        </authorList>
    </citation>
    <scope>NUCLEOTIDE SEQUENCE [LARGE SCALE GENOMIC DNA]</scope>
    <source>
        <strain evidence="1">AK6</strain>
    </source>
</reference>
<comment type="caution">
    <text evidence="1">The sequence shown here is derived from an EMBL/GenBank/DDBJ whole genome shotgun (WGS) entry which is preliminary data.</text>
</comment>
<evidence type="ECO:0000313" key="2">
    <source>
        <dbReference type="Proteomes" id="UP000010953"/>
    </source>
</evidence>
<name>M7X571_9BACT</name>
<sequence>MAQFLSVVFCKASVKSIPLVLVGSPMCVEKRGKKVPQKETLFGI</sequence>
<dbReference type="EMBL" id="AMZY02000012">
    <property type="protein sequence ID" value="EMS32610.1"/>
    <property type="molecule type" value="Genomic_DNA"/>
</dbReference>
<proteinExistence type="predicted"/>